<name>A0A345UJ13_9BACT</name>
<dbReference type="Proteomes" id="UP000254808">
    <property type="component" value="Chromosome"/>
</dbReference>
<keyword evidence="3" id="KW-1185">Reference proteome</keyword>
<dbReference type="EMBL" id="CP027806">
    <property type="protein sequence ID" value="AXJ00465.1"/>
    <property type="molecule type" value="Genomic_DNA"/>
</dbReference>
<evidence type="ECO:0000256" key="1">
    <source>
        <dbReference type="SAM" id="Phobius"/>
    </source>
</evidence>
<proteinExistence type="predicted"/>
<organism evidence="2 3">
    <name type="scientific">Cyclonatronum proteinivorum</name>
    <dbReference type="NCBI Taxonomy" id="1457365"/>
    <lineage>
        <taxon>Bacteria</taxon>
        <taxon>Pseudomonadati</taxon>
        <taxon>Balneolota</taxon>
        <taxon>Balneolia</taxon>
        <taxon>Balneolales</taxon>
        <taxon>Cyclonatronaceae</taxon>
        <taxon>Cyclonatronum</taxon>
    </lineage>
</organism>
<dbReference type="OrthoDB" id="9798708at2"/>
<dbReference type="RefSeq" id="WP_114983743.1">
    <property type="nucleotide sequence ID" value="NZ_CP027806.1"/>
</dbReference>
<evidence type="ECO:0000313" key="3">
    <source>
        <dbReference type="Proteomes" id="UP000254808"/>
    </source>
</evidence>
<reference evidence="2 3" key="1">
    <citation type="submission" date="2018-03" db="EMBL/GenBank/DDBJ databases">
        <title>Phenotypic and genomic properties of Cyclonatronum proteinivorum gen. nov., sp. nov., a haloalkaliphilic bacteroidete from soda lakes possessing Na+-translocating rhodopsin.</title>
        <authorList>
            <person name="Toshchakov S.V."/>
            <person name="Korzhenkov A."/>
            <person name="Samarov N.I."/>
            <person name="Kublanov I.V."/>
            <person name="Muntyan M.S."/>
            <person name="Sorokin D.Y."/>
        </authorList>
    </citation>
    <scope>NUCLEOTIDE SEQUENCE [LARGE SCALE GENOMIC DNA]</scope>
    <source>
        <strain evidence="2 3">Omega</strain>
    </source>
</reference>
<evidence type="ECO:0000313" key="2">
    <source>
        <dbReference type="EMBL" id="AXJ00465.1"/>
    </source>
</evidence>
<dbReference type="Pfam" id="PF09527">
    <property type="entry name" value="ATPase_gene1"/>
    <property type="match status" value="1"/>
</dbReference>
<feature type="transmembrane region" description="Helical" evidence="1">
    <location>
        <begin position="36"/>
        <end position="57"/>
    </location>
</feature>
<sequence length="77" mass="9077">MDVRGFGQYIQFGLQIGITMSIPVLIGVWLDNRYQTGPWLMLAGIFLGFISMFWTIYKTAMELNEKDRYKQKHKRDV</sequence>
<keyword evidence="1" id="KW-1133">Transmembrane helix</keyword>
<dbReference type="AlphaFoldDB" id="A0A345UJ13"/>
<dbReference type="InterPro" id="IPR032820">
    <property type="entry name" value="ATPase_put"/>
</dbReference>
<feature type="transmembrane region" description="Helical" evidence="1">
    <location>
        <begin position="12"/>
        <end position="30"/>
    </location>
</feature>
<accession>A0A345UJ13</accession>
<protein>
    <submittedName>
        <fullName evidence="2">F0F1-ATPase subunit Ca2+/Mg2+ transporter</fullName>
    </submittedName>
</protein>
<dbReference type="KEGG" id="cprv:CYPRO_1201"/>
<gene>
    <name evidence="2" type="ORF">CYPRO_1201</name>
</gene>
<keyword evidence="1" id="KW-0812">Transmembrane</keyword>
<keyword evidence="1" id="KW-0472">Membrane</keyword>